<dbReference type="PRINTS" id="PR00786">
    <property type="entry name" value="NEPRILYSIN"/>
</dbReference>
<sequence>MTAFNLKPLFAPALAAAALSGLLACSGDTAPTTEDSAKKQALNAGIERANGDSSVRAQDDFYRHVNGQWLANTEIPADKSNYGSFGILADAAEAQLRAIIEEAAAAPSEPGTEAQKVGDFFKSYMDTAKLEQLGMSPIAPIFNEIDAIADKDALMTWFGQASRSGMRTPVAAFINQDKRDATRYAVYTYQSGLGLPDRDYYLKDDEKSQSLREAYKAHIATMLELAKLDASVEAIFAIEAALAKGQWARVDNRDPVKTYNKMPMAELSKLSAAVNWANWTKALGIDSEADIIVYQPSYMTAFGDALAAQSLADWKAYAKWKVLSGAAPLLSKDFDEANFNFYSKTLRGVEAQQERWKRAVQFTDNVIGEAVGKIYVEKHFPKEAKARMEKLVQNLLVAFGHGIDGLEWMTPDTKVAAREKLSKFTYKIGYPDKWRDYSSLEIKADDLIGNAKRAAVYEYERELAKLGQPIDKTEWGMTPQTVNAYYNPVANEIVFPAAILQPPFFNMAADDAVNYGGIGAVIGHEIGHGFDDSGSQYDGDGNLRNWWTDTDREEFERRTAVLVEQFNAFEPLPGQFINGKFTLGENIGDLGGMTIAHKAYQLSLNGKPAPIIDGLTGDQRFFMGWGQVWARKYRDEELSQRLITDPHSPSEFRVNGIVRNMPEFYNAFDVKPEDGLYLAPEQRVKIW</sequence>
<keyword evidence="8" id="KW-0732">Signal</keyword>
<dbReference type="SUPFAM" id="SSF55486">
    <property type="entry name" value="Metalloproteases ('zincins'), catalytic domain"/>
    <property type="match status" value="1"/>
</dbReference>
<dbReference type="PANTHER" id="PTHR11733:SF167">
    <property type="entry name" value="FI17812P1-RELATED"/>
    <property type="match status" value="1"/>
</dbReference>
<keyword evidence="4" id="KW-0479">Metal-binding</keyword>
<keyword evidence="3" id="KW-0645">Protease</keyword>
<dbReference type="CDD" id="cd08662">
    <property type="entry name" value="M13"/>
    <property type="match status" value="1"/>
</dbReference>
<dbReference type="RefSeq" id="WP_183907919.1">
    <property type="nucleotide sequence ID" value="NZ_JACHXZ010000001.1"/>
</dbReference>
<comment type="cofactor">
    <cofactor evidence="1">
        <name>Zn(2+)</name>
        <dbReference type="ChEBI" id="CHEBI:29105"/>
    </cofactor>
</comment>
<gene>
    <name evidence="11" type="ORF">FHS30_000487</name>
</gene>
<keyword evidence="6" id="KW-0862">Zinc</keyword>
<evidence type="ECO:0000313" key="11">
    <source>
        <dbReference type="EMBL" id="MBB3167311.1"/>
    </source>
</evidence>
<dbReference type="GO" id="GO:0004222">
    <property type="term" value="F:metalloendopeptidase activity"/>
    <property type="evidence" value="ECO:0007669"/>
    <property type="project" value="InterPro"/>
</dbReference>
<evidence type="ECO:0000256" key="7">
    <source>
        <dbReference type="ARBA" id="ARBA00023049"/>
    </source>
</evidence>
<keyword evidence="7" id="KW-0482">Metalloprotease</keyword>
<evidence type="ECO:0000256" key="3">
    <source>
        <dbReference type="ARBA" id="ARBA00022670"/>
    </source>
</evidence>
<dbReference type="GO" id="GO:0005886">
    <property type="term" value="C:plasma membrane"/>
    <property type="evidence" value="ECO:0007669"/>
    <property type="project" value="TreeGrafter"/>
</dbReference>
<feature type="domain" description="Peptidase M13 C-terminal" evidence="9">
    <location>
        <begin position="483"/>
        <end position="684"/>
    </location>
</feature>
<dbReference type="Gene3D" id="1.10.1380.10">
    <property type="entry name" value="Neutral endopeptidase , domain2"/>
    <property type="match status" value="1"/>
</dbReference>
<dbReference type="Gene3D" id="3.40.390.10">
    <property type="entry name" value="Collagenase (Catalytic Domain)"/>
    <property type="match status" value="1"/>
</dbReference>
<feature type="chain" id="PRO_5032683246" evidence="8">
    <location>
        <begin position="27"/>
        <end position="687"/>
    </location>
</feature>
<evidence type="ECO:0000256" key="4">
    <source>
        <dbReference type="ARBA" id="ARBA00022723"/>
    </source>
</evidence>
<evidence type="ECO:0000256" key="2">
    <source>
        <dbReference type="ARBA" id="ARBA00007357"/>
    </source>
</evidence>
<dbReference type="AlphaFoldDB" id="A0A839UKL3"/>
<dbReference type="InterPro" id="IPR018497">
    <property type="entry name" value="Peptidase_M13_C"/>
</dbReference>
<evidence type="ECO:0000256" key="1">
    <source>
        <dbReference type="ARBA" id="ARBA00001947"/>
    </source>
</evidence>
<accession>A0A839UKL3</accession>
<protein>
    <submittedName>
        <fullName evidence="11">Putative metalloendopeptidase</fullName>
    </submittedName>
</protein>
<evidence type="ECO:0000259" key="10">
    <source>
        <dbReference type="Pfam" id="PF05649"/>
    </source>
</evidence>
<evidence type="ECO:0000256" key="6">
    <source>
        <dbReference type="ARBA" id="ARBA00022833"/>
    </source>
</evidence>
<feature type="signal peptide" evidence="8">
    <location>
        <begin position="1"/>
        <end position="26"/>
    </location>
</feature>
<dbReference type="GO" id="GO:0016485">
    <property type="term" value="P:protein processing"/>
    <property type="evidence" value="ECO:0007669"/>
    <property type="project" value="TreeGrafter"/>
</dbReference>
<reference evidence="11 12" key="1">
    <citation type="submission" date="2020-08" db="EMBL/GenBank/DDBJ databases">
        <title>Genomic Encyclopedia of Type Strains, Phase III (KMG-III): the genomes of soil and plant-associated and newly described type strains.</title>
        <authorList>
            <person name="Whitman W."/>
        </authorList>
    </citation>
    <scope>NUCLEOTIDE SEQUENCE [LARGE SCALE GENOMIC DNA]</scope>
    <source>
        <strain evidence="11 12">CECT 8571</strain>
    </source>
</reference>
<name>A0A839UKL3_9GAMM</name>
<evidence type="ECO:0000313" key="12">
    <source>
        <dbReference type="Proteomes" id="UP000559987"/>
    </source>
</evidence>
<evidence type="ECO:0000259" key="9">
    <source>
        <dbReference type="Pfam" id="PF01431"/>
    </source>
</evidence>
<comment type="similarity">
    <text evidence="2">Belongs to the peptidase M13 family.</text>
</comment>
<dbReference type="Pfam" id="PF01431">
    <property type="entry name" value="Peptidase_M13"/>
    <property type="match status" value="1"/>
</dbReference>
<dbReference type="InterPro" id="IPR000718">
    <property type="entry name" value="Peptidase_M13"/>
</dbReference>
<evidence type="ECO:0000256" key="5">
    <source>
        <dbReference type="ARBA" id="ARBA00022801"/>
    </source>
</evidence>
<feature type="domain" description="Peptidase M13 N-terminal" evidence="10">
    <location>
        <begin position="58"/>
        <end position="431"/>
    </location>
</feature>
<proteinExistence type="inferred from homology"/>
<keyword evidence="12" id="KW-1185">Reference proteome</keyword>
<dbReference type="Proteomes" id="UP000559987">
    <property type="component" value="Unassembled WGS sequence"/>
</dbReference>
<dbReference type="InterPro" id="IPR024079">
    <property type="entry name" value="MetalloPept_cat_dom_sf"/>
</dbReference>
<dbReference type="PROSITE" id="PS51257">
    <property type="entry name" value="PROKAR_LIPOPROTEIN"/>
    <property type="match status" value="1"/>
</dbReference>
<dbReference type="InterPro" id="IPR042089">
    <property type="entry name" value="Peptidase_M13_dom_2"/>
</dbReference>
<organism evidence="11 12">
    <name type="scientific">Simiduia aestuariiviva</name>
    <dbReference type="NCBI Taxonomy" id="1510459"/>
    <lineage>
        <taxon>Bacteria</taxon>
        <taxon>Pseudomonadati</taxon>
        <taxon>Pseudomonadota</taxon>
        <taxon>Gammaproteobacteria</taxon>
        <taxon>Cellvibrionales</taxon>
        <taxon>Cellvibrionaceae</taxon>
        <taxon>Simiduia</taxon>
    </lineage>
</organism>
<dbReference type="GO" id="GO:0046872">
    <property type="term" value="F:metal ion binding"/>
    <property type="evidence" value="ECO:0007669"/>
    <property type="project" value="UniProtKB-KW"/>
</dbReference>
<dbReference type="Pfam" id="PF05649">
    <property type="entry name" value="Peptidase_M13_N"/>
    <property type="match status" value="1"/>
</dbReference>
<dbReference type="EMBL" id="JACHXZ010000001">
    <property type="protein sequence ID" value="MBB3167311.1"/>
    <property type="molecule type" value="Genomic_DNA"/>
</dbReference>
<evidence type="ECO:0000256" key="8">
    <source>
        <dbReference type="SAM" id="SignalP"/>
    </source>
</evidence>
<dbReference type="PANTHER" id="PTHR11733">
    <property type="entry name" value="ZINC METALLOPROTEASE FAMILY M13 NEPRILYSIN-RELATED"/>
    <property type="match status" value="1"/>
</dbReference>
<dbReference type="PROSITE" id="PS51885">
    <property type="entry name" value="NEPRILYSIN"/>
    <property type="match status" value="1"/>
</dbReference>
<dbReference type="InterPro" id="IPR008753">
    <property type="entry name" value="Peptidase_M13_N"/>
</dbReference>
<keyword evidence="5" id="KW-0378">Hydrolase</keyword>
<comment type="caution">
    <text evidence="11">The sequence shown here is derived from an EMBL/GenBank/DDBJ whole genome shotgun (WGS) entry which is preliminary data.</text>
</comment>